<keyword evidence="6 8" id="KW-0472">Membrane</keyword>
<feature type="domain" description="TonB-dependent receptor-like beta-barrel" evidence="10">
    <location>
        <begin position="451"/>
        <end position="1035"/>
    </location>
</feature>
<dbReference type="Gene3D" id="2.170.130.10">
    <property type="entry name" value="TonB-dependent receptor, plug domain"/>
    <property type="match status" value="1"/>
</dbReference>
<dbReference type="InterPro" id="IPR039426">
    <property type="entry name" value="TonB-dep_rcpt-like"/>
</dbReference>
<dbReference type="InterPro" id="IPR036942">
    <property type="entry name" value="Beta-barrel_TonB_sf"/>
</dbReference>
<keyword evidence="13" id="KW-1185">Reference proteome</keyword>
<evidence type="ECO:0000256" key="4">
    <source>
        <dbReference type="ARBA" id="ARBA00022692"/>
    </source>
</evidence>
<evidence type="ECO:0000313" key="13">
    <source>
        <dbReference type="Proteomes" id="UP000474630"/>
    </source>
</evidence>
<evidence type="ECO:0000259" key="10">
    <source>
        <dbReference type="Pfam" id="PF00593"/>
    </source>
</evidence>
<name>A0A6C0RDT7_9BACT</name>
<dbReference type="RefSeq" id="WP_163346200.1">
    <property type="nucleotide sequence ID" value="NZ_CP048409.1"/>
</dbReference>
<evidence type="ECO:0000313" key="12">
    <source>
        <dbReference type="EMBL" id="QIA08279.1"/>
    </source>
</evidence>
<evidence type="ECO:0000256" key="5">
    <source>
        <dbReference type="ARBA" id="ARBA00023077"/>
    </source>
</evidence>
<dbReference type="InterPro" id="IPR000531">
    <property type="entry name" value="Beta-barrel_TonB"/>
</dbReference>
<dbReference type="PROSITE" id="PS52016">
    <property type="entry name" value="TONB_DEPENDENT_REC_3"/>
    <property type="match status" value="1"/>
</dbReference>
<dbReference type="InterPro" id="IPR023996">
    <property type="entry name" value="TonB-dep_OMP_SusC/RagA"/>
</dbReference>
<evidence type="ECO:0000256" key="6">
    <source>
        <dbReference type="ARBA" id="ARBA00023136"/>
    </source>
</evidence>
<accession>A0A6C0RDT7</accession>
<evidence type="ECO:0000256" key="1">
    <source>
        <dbReference type="ARBA" id="ARBA00004571"/>
    </source>
</evidence>
<dbReference type="Pfam" id="PF00593">
    <property type="entry name" value="TonB_dep_Rec_b-barrel"/>
    <property type="match status" value="1"/>
</dbReference>
<dbReference type="AlphaFoldDB" id="A0A6C0RDT7"/>
<dbReference type="InterPro" id="IPR008969">
    <property type="entry name" value="CarboxyPept-like_regulatory"/>
</dbReference>
<dbReference type="NCBIfam" id="TIGR04057">
    <property type="entry name" value="SusC_RagA_signa"/>
    <property type="match status" value="1"/>
</dbReference>
<dbReference type="InterPro" id="IPR037066">
    <property type="entry name" value="Plug_dom_sf"/>
</dbReference>
<evidence type="ECO:0000256" key="2">
    <source>
        <dbReference type="ARBA" id="ARBA00022448"/>
    </source>
</evidence>
<dbReference type="SUPFAM" id="SSF56935">
    <property type="entry name" value="Porins"/>
    <property type="match status" value="1"/>
</dbReference>
<dbReference type="NCBIfam" id="TIGR04056">
    <property type="entry name" value="OMP_RagA_SusC"/>
    <property type="match status" value="1"/>
</dbReference>
<dbReference type="Proteomes" id="UP000474630">
    <property type="component" value="Chromosome"/>
</dbReference>
<dbReference type="EMBL" id="CP048409">
    <property type="protein sequence ID" value="QIA08279.1"/>
    <property type="molecule type" value="Genomic_DNA"/>
</dbReference>
<evidence type="ECO:0000256" key="8">
    <source>
        <dbReference type="PROSITE-ProRule" id="PRU01360"/>
    </source>
</evidence>
<gene>
    <name evidence="12" type="ORF">G0Q07_11385</name>
</gene>
<evidence type="ECO:0000256" key="7">
    <source>
        <dbReference type="ARBA" id="ARBA00023237"/>
    </source>
</evidence>
<keyword evidence="5 9" id="KW-0798">TonB box</keyword>
<dbReference type="GO" id="GO:0009279">
    <property type="term" value="C:cell outer membrane"/>
    <property type="evidence" value="ECO:0007669"/>
    <property type="project" value="UniProtKB-SubCell"/>
</dbReference>
<organism evidence="12 13">
    <name type="scientific">Draconibacterium halophilum</name>
    <dbReference type="NCBI Taxonomy" id="2706887"/>
    <lineage>
        <taxon>Bacteria</taxon>
        <taxon>Pseudomonadati</taxon>
        <taxon>Bacteroidota</taxon>
        <taxon>Bacteroidia</taxon>
        <taxon>Marinilabiliales</taxon>
        <taxon>Prolixibacteraceae</taxon>
        <taxon>Draconibacterium</taxon>
    </lineage>
</organism>
<dbReference type="Gene3D" id="2.40.170.20">
    <property type="entry name" value="TonB-dependent receptor, beta-barrel domain"/>
    <property type="match status" value="1"/>
</dbReference>
<comment type="similarity">
    <text evidence="8 9">Belongs to the TonB-dependent receptor family.</text>
</comment>
<dbReference type="FunFam" id="2.170.130.10:FF:000008">
    <property type="entry name" value="SusC/RagA family TonB-linked outer membrane protein"/>
    <property type="match status" value="1"/>
</dbReference>
<evidence type="ECO:0000256" key="9">
    <source>
        <dbReference type="RuleBase" id="RU003357"/>
    </source>
</evidence>
<proteinExistence type="inferred from homology"/>
<dbReference type="InterPro" id="IPR023997">
    <property type="entry name" value="TonB-dep_OMP_SusC/RagA_CS"/>
</dbReference>
<keyword evidence="4 8" id="KW-0812">Transmembrane</keyword>
<dbReference type="Gene3D" id="2.60.40.1120">
    <property type="entry name" value="Carboxypeptidase-like, regulatory domain"/>
    <property type="match status" value="1"/>
</dbReference>
<protein>
    <submittedName>
        <fullName evidence="12">SusC/RagA family TonB-linked outer membrane protein</fullName>
    </submittedName>
</protein>
<reference evidence="12 13" key="1">
    <citation type="submission" date="2020-02" db="EMBL/GenBank/DDBJ databases">
        <title>Genome sequencing for Draconibacterium sp. strain M1.</title>
        <authorList>
            <person name="Park S.-J."/>
        </authorList>
    </citation>
    <scope>NUCLEOTIDE SEQUENCE [LARGE SCALE GENOMIC DNA]</scope>
    <source>
        <strain evidence="12 13">M1</strain>
    </source>
</reference>
<evidence type="ECO:0000259" key="11">
    <source>
        <dbReference type="Pfam" id="PF07715"/>
    </source>
</evidence>
<dbReference type="KEGG" id="drc:G0Q07_11385"/>
<dbReference type="Pfam" id="PF13715">
    <property type="entry name" value="CarbopepD_reg_2"/>
    <property type="match status" value="1"/>
</dbReference>
<keyword evidence="3 8" id="KW-1134">Transmembrane beta strand</keyword>
<keyword evidence="7 8" id="KW-0998">Cell outer membrane</keyword>
<dbReference type="Pfam" id="PF07715">
    <property type="entry name" value="Plug"/>
    <property type="match status" value="1"/>
</dbReference>
<sequence>MKKIALMLLGIALFGLLVVEAQVKSISGTVTSTDDDMGIPGVSVSVKGTTIGTVTNLDGQYQLDVPTDAEALIFSFVGMKSQEVEISGSTINVVMNADLVGLDEVVVVGYGTATRQSFVGSAKTVSSENIKSKSISNVSQSLSGEVAGVSVINTSGQPGSTATIRIRGFGSVNGNRDPLYVVDGVPYSGSLNSLNPNDIESTTILKDATATAIYGSRGANGVILITTKSGMDGESVIEADIKYGVNVSGIARHDVIQSPEEYIGLSWESMYNRGVATGQADPAAFANDKLFSGSGINSKYNMWNIFDSDGDIDVSQLIDPATGQVRSGVPRRYDPEDWEDYGFQSSNRTEANITFRGGSEKTKYFTSVGYLKDVGYIINSDFQRFNASINLETEIKPWLTTTARMTYALTETNNNGQSEDSGSIFWFTDNIPSIYPLFSRDEAGDFIEDPIFGGNQYDYGNDRGFGALTNSIADAHYDLSRTDRHQTTGNFSANIKIMEGLTFENTFGAQYYMSKYNNLNNPFYGSAAGQGGSIYKFDEQMFTYNVLNLLRYRTEFGEHSIEALAAHEANFWERKRNTASKSKAVHPDIDDLNNFIIVSSPPTSYTDEVNLESYFGQVNYNYMNRYYLSASVRRDGTSRFIGDNKWDNFGSVGASWVVTEESFMANAPILDYLKVKASYGVIGEQQGVGFYPAIISYNVNNLDDEISISEREVGNPELTWETSKMFQTGIEFALGEYVDGSIDYYMKNTDNLVFDRRVGPSVGYALITVNDGRLRNSGVEFDFTGHIIRQSDYTLDITLNGEMLNNEIIDMPIDPATDLPKVLDIAGRFGRAEGHSLFDFYTREWAGVDPADGVGMWIQNYYDENGNGALDAGEGITSLYEYQHENPDNEISSTTTKSYSAATNKYVGKSSIPTVRGAFRLSATVKKFSLSAQFLYSLGGYSYDFVYARLMDNEQVGSNNWSTDIYDRWQKPGDVTNVPRLSSGYDTNVSSSSTRFITKADYLSLNNMRLGYDFSSLVSQWGITGLTLFVSGDNLFLLTARDGFNPSTSETGTSDWYTYNPLTTYTMGINVKF</sequence>
<keyword evidence="2 8" id="KW-0813">Transport</keyword>
<dbReference type="InterPro" id="IPR012910">
    <property type="entry name" value="Plug_dom"/>
</dbReference>
<evidence type="ECO:0000256" key="3">
    <source>
        <dbReference type="ARBA" id="ARBA00022452"/>
    </source>
</evidence>
<comment type="subcellular location">
    <subcellularLocation>
        <location evidence="1 8">Cell outer membrane</location>
        <topology evidence="1 8">Multi-pass membrane protein</topology>
    </subcellularLocation>
</comment>
<dbReference type="SUPFAM" id="SSF49464">
    <property type="entry name" value="Carboxypeptidase regulatory domain-like"/>
    <property type="match status" value="1"/>
</dbReference>
<feature type="domain" description="TonB-dependent receptor plug" evidence="11">
    <location>
        <begin position="117"/>
        <end position="222"/>
    </location>
</feature>